<evidence type="ECO:0000256" key="4">
    <source>
        <dbReference type="ARBA" id="ARBA00023136"/>
    </source>
</evidence>
<dbReference type="Proteomes" id="UP000198607">
    <property type="component" value="Unassembled WGS sequence"/>
</dbReference>
<dbReference type="CDD" id="cd09323">
    <property type="entry name" value="TDT_SLAC1_like"/>
    <property type="match status" value="1"/>
</dbReference>
<sequence length="203" mass="22682">MHIGFTIAILSSWIYRSHYELKHATPAWFIPVVGNLFVPISATSFGLTEIGWFYFSIGIVFWIVLMTIVLYRVFFHDPIPPRLLPTLFILIAPPAVGFISYSALTPGVDVLGRIFYYTALFITILLFSNALRFIREGFFLSSWAYSFPLAAITIASFLMAQRTGNGLLVWLGFGLLIILSIVVVILVLKTINAAAQKAICVPE</sequence>
<gene>
    <name evidence="6" type="ORF">SAMN05660652_02235</name>
</gene>
<dbReference type="Pfam" id="PF03595">
    <property type="entry name" value="SLAC1"/>
    <property type="match status" value="1"/>
</dbReference>
<feature type="transmembrane region" description="Helical" evidence="5">
    <location>
        <begin position="83"/>
        <end position="102"/>
    </location>
</feature>
<feature type="transmembrane region" description="Helical" evidence="5">
    <location>
        <begin position="52"/>
        <end position="71"/>
    </location>
</feature>
<keyword evidence="7" id="KW-1185">Reference proteome</keyword>
<accession>A0A1G8EYW5</accession>
<dbReference type="InterPro" id="IPR004695">
    <property type="entry name" value="SLAC1/Mae1/Ssu1/TehA"/>
</dbReference>
<name>A0A1G8EYW5_9RHOO</name>
<evidence type="ECO:0000256" key="5">
    <source>
        <dbReference type="SAM" id="Phobius"/>
    </source>
</evidence>
<evidence type="ECO:0000313" key="6">
    <source>
        <dbReference type="EMBL" id="SDH75060.1"/>
    </source>
</evidence>
<dbReference type="InterPro" id="IPR038665">
    <property type="entry name" value="Voltage-dep_anion_channel_sf"/>
</dbReference>
<reference evidence="6 7" key="1">
    <citation type="submission" date="2016-10" db="EMBL/GenBank/DDBJ databases">
        <authorList>
            <person name="de Groot N.N."/>
        </authorList>
    </citation>
    <scope>NUCLEOTIDE SEQUENCE [LARGE SCALE GENOMIC DNA]</scope>
    <source>
        <strain evidence="6 7">DSM 5885</strain>
    </source>
</reference>
<dbReference type="EMBL" id="FNCY01000008">
    <property type="protein sequence ID" value="SDH75060.1"/>
    <property type="molecule type" value="Genomic_DNA"/>
</dbReference>
<dbReference type="AlphaFoldDB" id="A0A1G8EYW5"/>
<evidence type="ECO:0000256" key="3">
    <source>
        <dbReference type="ARBA" id="ARBA00022989"/>
    </source>
</evidence>
<dbReference type="PANTHER" id="PTHR37955:SF1">
    <property type="entry name" value="DEP DOMAIN-CONTAINING PROTEIN"/>
    <property type="match status" value="1"/>
</dbReference>
<feature type="transmembrane region" description="Helical" evidence="5">
    <location>
        <begin position="143"/>
        <end position="161"/>
    </location>
</feature>
<dbReference type="Gene3D" id="1.50.10.150">
    <property type="entry name" value="Voltage-dependent anion channel"/>
    <property type="match status" value="1"/>
</dbReference>
<dbReference type="InterPro" id="IPR052951">
    <property type="entry name" value="Tellurite_res_ion_channel"/>
</dbReference>
<organism evidence="6 7">
    <name type="scientific">Propionivibrio dicarboxylicus</name>
    <dbReference type="NCBI Taxonomy" id="83767"/>
    <lineage>
        <taxon>Bacteria</taxon>
        <taxon>Pseudomonadati</taxon>
        <taxon>Pseudomonadota</taxon>
        <taxon>Betaproteobacteria</taxon>
        <taxon>Rhodocyclales</taxon>
        <taxon>Rhodocyclaceae</taxon>
        <taxon>Propionivibrio</taxon>
    </lineage>
</organism>
<dbReference type="GO" id="GO:0005886">
    <property type="term" value="C:plasma membrane"/>
    <property type="evidence" value="ECO:0007669"/>
    <property type="project" value="TreeGrafter"/>
</dbReference>
<dbReference type="STRING" id="83767.SAMN05660652_02235"/>
<keyword evidence="4 5" id="KW-0472">Membrane</keyword>
<proteinExistence type="predicted"/>
<keyword evidence="2 5" id="KW-0812">Transmembrane</keyword>
<feature type="transmembrane region" description="Helical" evidence="5">
    <location>
        <begin position="114"/>
        <end position="131"/>
    </location>
</feature>
<keyword evidence="3 5" id="KW-1133">Transmembrane helix</keyword>
<dbReference type="GO" id="GO:0046583">
    <property type="term" value="F:monoatomic cation efflux transmembrane transporter activity"/>
    <property type="evidence" value="ECO:0007669"/>
    <property type="project" value="TreeGrafter"/>
</dbReference>
<dbReference type="PANTHER" id="PTHR37955">
    <property type="entry name" value="TELLURITE RESISTANCE PROTEIN TEHA"/>
    <property type="match status" value="1"/>
</dbReference>
<feature type="transmembrane region" description="Helical" evidence="5">
    <location>
        <begin position="26"/>
        <end position="46"/>
    </location>
</feature>
<protein>
    <submittedName>
        <fullName evidence="6">Voltage-dependent anion channel</fullName>
    </submittedName>
</protein>
<evidence type="ECO:0000313" key="7">
    <source>
        <dbReference type="Proteomes" id="UP000198607"/>
    </source>
</evidence>
<evidence type="ECO:0000256" key="2">
    <source>
        <dbReference type="ARBA" id="ARBA00022692"/>
    </source>
</evidence>
<feature type="transmembrane region" description="Helical" evidence="5">
    <location>
        <begin position="167"/>
        <end position="188"/>
    </location>
</feature>
<comment type="subcellular location">
    <subcellularLocation>
        <location evidence="1">Membrane</location>
        <topology evidence="1">Multi-pass membrane protein</topology>
    </subcellularLocation>
</comment>
<evidence type="ECO:0000256" key="1">
    <source>
        <dbReference type="ARBA" id="ARBA00004141"/>
    </source>
</evidence>